<evidence type="ECO:0000313" key="5">
    <source>
        <dbReference type="EMBL" id="KAF1816814.1"/>
    </source>
</evidence>
<evidence type="ECO:0000256" key="3">
    <source>
        <dbReference type="SAM" id="MobiDB-lite"/>
    </source>
</evidence>
<reference evidence="7" key="3">
    <citation type="submission" date="2025-04" db="UniProtKB">
        <authorList>
            <consortium name="RefSeq"/>
        </authorList>
    </citation>
    <scope>IDENTIFICATION</scope>
    <source>
        <strain evidence="7">CBS 781.70</strain>
    </source>
</reference>
<gene>
    <name evidence="5 7" type="ORF">P152DRAFT_453436</name>
</gene>
<keyword evidence="2" id="KW-0183">Conidiation</keyword>
<dbReference type="SUPFAM" id="SSF54616">
    <property type="entry name" value="DNA-binding domain of Mlu1-box binding protein MBP1"/>
    <property type="match status" value="1"/>
</dbReference>
<dbReference type="SMART" id="SM01252">
    <property type="entry name" value="KilA-N"/>
    <property type="match status" value="1"/>
</dbReference>
<name>A0A6G1GFL1_9PEZI</name>
<sequence>MAPKRDLPEKRNPLVDAEHTPPQEILTERRKLGQTDLSVKPGQAGVANASNAENLGKFDYAHLRVPLPKDLKGSGIFTAKNQTYPESYFLMRRSSDGFISATGMFKAAFPWASVQEETTERFHHKSLKSAGPSEVAGNVWISPLDALKLSDEYKMLPWIIALLSSENIEKPGKDAHLDISSPPDYNVPPRFLKKEMEESTNPADPPSGASLPPPTSARRRELRSASPSKTSGTPARKIASPRKRTVKKDATPTEDGKAAATEKPSAGKSRGASAASKTLQQVVTNGSTAVAGETSAPATGPNDRVQVEVDEAVLSRGPEEVTTTAVRVEIPAEHPDLPLPQDTGDLVATASEMVSEAKKLEGPSKKRGAKRKAEEIEVEKEGEAEEAVEVAAGGPSVKKAKTEAVVKKEKVRTRAYAGLAATLAVGAGISFFFG</sequence>
<feature type="region of interest" description="Disordered" evidence="3">
    <location>
        <begin position="356"/>
        <end position="383"/>
    </location>
</feature>
<evidence type="ECO:0000256" key="2">
    <source>
        <dbReference type="ARBA" id="ARBA00023321"/>
    </source>
</evidence>
<feature type="compositionally biased region" description="Basic and acidic residues" evidence="3">
    <location>
        <begin position="371"/>
        <end position="381"/>
    </location>
</feature>
<dbReference type="GO" id="GO:0044820">
    <property type="term" value="P:mitotic telomere tethering at nuclear periphery"/>
    <property type="evidence" value="ECO:0007669"/>
    <property type="project" value="TreeGrafter"/>
</dbReference>
<dbReference type="Proteomes" id="UP000504638">
    <property type="component" value="Unplaced"/>
</dbReference>
<feature type="domain" description="HTH APSES-type" evidence="4">
    <location>
        <begin position="66"/>
        <end position="177"/>
    </location>
</feature>
<accession>A0A6G1GFL1</accession>
<dbReference type="InterPro" id="IPR037548">
    <property type="entry name" value="Bqt4"/>
</dbReference>
<dbReference type="GO" id="GO:0070197">
    <property type="term" value="P:meiotic attachment of telomere to nuclear envelope"/>
    <property type="evidence" value="ECO:0007669"/>
    <property type="project" value="InterPro"/>
</dbReference>
<organism evidence="5">
    <name type="scientific">Eremomyces bilateralis CBS 781.70</name>
    <dbReference type="NCBI Taxonomy" id="1392243"/>
    <lineage>
        <taxon>Eukaryota</taxon>
        <taxon>Fungi</taxon>
        <taxon>Dikarya</taxon>
        <taxon>Ascomycota</taxon>
        <taxon>Pezizomycotina</taxon>
        <taxon>Dothideomycetes</taxon>
        <taxon>Dothideomycetes incertae sedis</taxon>
        <taxon>Eremomycetales</taxon>
        <taxon>Eremomycetaceae</taxon>
        <taxon>Eremomyces</taxon>
    </lineage>
</organism>
<keyword evidence="6" id="KW-1185">Reference proteome</keyword>
<reference evidence="7" key="2">
    <citation type="submission" date="2020-04" db="EMBL/GenBank/DDBJ databases">
        <authorList>
            <consortium name="NCBI Genome Project"/>
        </authorList>
    </citation>
    <scope>NUCLEOTIDE SEQUENCE</scope>
    <source>
        <strain evidence="7">CBS 781.70</strain>
    </source>
</reference>
<evidence type="ECO:0000313" key="6">
    <source>
        <dbReference type="Proteomes" id="UP000504638"/>
    </source>
</evidence>
<dbReference type="AlphaFoldDB" id="A0A6G1GFL1"/>
<dbReference type="EMBL" id="ML975149">
    <property type="protein sequence ID" value="KAF1816814.1"/>
    <property type="molecule type" value="Genomic_DNA"/>
</dbReference>
<dbReference type="PROSITE" id="PS51299">
    <property type="entry name" value="HTH_APSES"/>
    <property type="match status" value="1"/>
</dbReference>
<dbReference type="GO" id="GO:0030435">
    <property type="term" value="P:sporulation resulting in formation of a cellular spore"/>
    <property type="evidence" value="ECO:0007669"/>
    <property type="project" value="UniProtKB-KW"/>
</dbReference>
<keyword evidence="1" id="KW-0749">Sporulation</keyword>
<dbReference type="GO" id="GO:0048315">
    <property type="term" value="P:conidium formation"/>
    <property type="evidence" value="ECO:0007669"/>
    <property type="project" value="UniProtKB-KW"/>
</dbReference>
<feature type="compositionally biased region" description="Low complexity" evidence="3">
    <location>
        <begin position="266"/>
        <end position="277"/>
    </location>
</feature>
<dbReference type="InterPro" id="IPR018004">
    <property type="entry name" value="KilA/APSES_HTH"/>
</dbReference>
<evidence type="ECO:0000259" key="4">
    <source>
        <dbReference type="PROSITE" id="PS51299"/>
    </source>
</evidence>
<dbReference type="PANTHER" id="PTHR38044">
    <property type="entry name" value="BOUQUET FORMATION PROTEIN 4"/>
    <property type="match status" value="1"/>
</dbReference>
<feature type="compositionally biased region" description="Polar residues" evidence="3">
    <location>
        <begin position="278"/>
        <end position="288"/>
    </location>
</feature>
<dbReference type="GO" id="GO:0003677">
    <property type="term" value="F:DNA binding"/>
    <property type="evidence" value="ECO:0007669"/>
    <property type="project" value="InterPro"/>
</dbReference>
<evidence type="ECO:0000313" key="7">
    <source>
        <dbReference type="RefSeq" id="XP_033538445.1"/>
    </source>
</evidence>
<proteinExistence type="predicted"/>
<feature type="compositionally biased region" description="Basic and acidic residues" evidence="3">
    <location>
        <begin position="247"/>
        <end position="257"/>
    </location>
</feature>
<protein>
    <recommendedName>
        <fullName evidence="4">HTH APSES-type domain-containing protein</fullName>
    </recommendedName>
</protein>
<evidence type="ECO:0000256" key="1">
    <source>
        <dbReference type="ARBA" id="ARBA00022969"/>
    </source>
</evidence>
<dbReference type="RefSeq" id="XP_033538445.1">
    <property type="nucleotide sequence ID" value="XM_033678369.1"/>
</dbReference>
<feature type="region of interest" description="Disordered" evidence="3">
    <location>
        <begin position="195"/>
        <end position="305"/>
    </location>
</feature>
<reference evidence="5 7" key="1">
    <citation type="submission" date="2020-01" db="EMBL/GenBank/DDBJ databases">
        <authorList>
            <consortium name="DOE Joint Genome Institute"/>
            <person name="Haridas S."/>
            <person name="Albert R."/>
            <person name="Binder M."/>
            <person name="Bloem J."/>
            <person name="Labutti K."/>
            <person name="Salamov A."/>
            <person name="Andreopoulos B."/>
            <person name="Baker S.E."/>
            <person name="Barry K."/>
            <person name="Bills G."/>
            <person name="Bluhm B.H."/>
            <person name="Cannon C."/>
            <person name="Castanera R."/>
            <person name="Culley D.E."/>
            <person name="Daum C."/>
            <person name="Ezra D."/>
            <person name="Gonzalez J.B."/>
            <person name="Henrissat B."/>
            <person name="Kuo A."/>
            <person name="Liang C."/>
            <person name="Lipzen A."/>
            <person name="Lutzoni F."/>
            <person name="Magnuson J."/>
            <person name="Mondo S."/>
            <person name="Nolan M."/>
            <person name="Ohm R."/>
            <person name="Pangilinan J."/>
            <person name="Park H.-J."/>
            <person name="Ramirez L."/>
            <person name="Alfaro M."/>
            <person name="Sun H."/>
            <person name="Tritt A."/>
            <person name="Yoshinaga Y."/>
            <person name="Zwiers L.-H."/>
            <person name="Turgeon B.G."/>
            <person name="Goodwin S.B."/>
            <person name="Spatafora J.W."/>
            <person name="Crous P.W."/>
            <person name="Grigoriev I.V."/>
        </authorList>
    </citation>
    <scope>NUCLEOTIDE SEQUENCE</scope>
    <source>
        <strain evidence="5 7">CBS 781.70</strain>
    </source>
</reference>
<feature type="region of interest" description="Disordered" evidence="3">
    <location>
        <begin position="1"/>
        <end position="24"/>
    </location>
</feature>
<dbReference type="GO" id="GO:1990862">
    <property type="term" value="C:nuclear membrane complex Bqt3-Bqt4"/>
    <property type="evidence" value="ECO:0007669"/>
    <property type="project" value="InterPro"/>
</dbReference>
<dbReference type="OrthoDB" id="5346159at2759"/>
<dbReference type="InterPro" id="IPR003163">
    <property type="entry name" value="Tscrpt_reg_HTH_APSES-type"/>
</dbReference>
<dbReference type="PANTHER" id="PTHR38044:SF1">
    <property type="entry name" value="BOUQUET FORMATION PROTEIN 4"/>
    <property type="match status" value="1"/>
</dbReference>
<dbReference type="GeneID" id="54418939"/>
<dbReference type="InterPro" id="IPR036887">
    <property type="entry name" value="HTH_APSES_sf"/>
</dbReference>